<evidence type="ECO:0000313" key="7">
    <source>
        <dbReference type="Proteomes" id="UP001597024"/>
    </source>
</evidence>
<accession>A0ABW3E7B5</accession>
<keyword evidence="3" id="KW-1003">Cell membrane</keyword>
<evidence type="ECO:0000256" key="2">
    <source>
        <dbReference type="ARBA" id="ARBA00022448"/>
    </source>
</evidence>
<organism evidence="6 7">
    <name type="scientific">Streptosporangium algeriense</name>
    <dbReference type="NCBI Taxonomy" id="1682748"/>
    <lineage>
        <taxon>Bacteria</taxon>
        <taxon>Bacillati</taxon>
        <taxon>Actinomycetota</taxon>
        <taxon>Actinomycetes</taxon>
        <taxon>Streptosporangiales</taxon>
        <taxon>Streptosporangiaceae</taxon>
        <taxon>Streptosporangium</taxon>
    </lineage>
</organism>
<name>A0ABW3E7B5_9ACTN</name>
<evidence type="ECO:0000256" key="4">
    <source>
        <dbReference type="SAM" id="Phobius"/>
    </source>
</evidence>
<comment type="caution">
    <text evidence="6">The sequence shown here is derived from an EMBL/GenBank/DDBJ whole genome shotgun (WGS) entry which is preliminary data.</text>
</comment>
<protein>
    <submittedName>
        <fullName evidence="6">ABC transporter permease</fullName>
    </submittedName>
</protein>
<reference evidence="7" key="1">
    <citation type="journal article" date="2019" name="Int. J. Syst. Evol. Microbiol.">
        <title>The Global Catalogue of Microorganisms (GCM) 10K type strain sequencing project: providing services to taxonomists for standard genome sequencing and annotation.</title>
        <authorList>
            <consortium name="The Broad Institute Genomics Platform"/>
            <consortium name="The Broad Institute Genome Sequencing Center for Infectious Disease"/>
            <person name="Wu L."/>
            <person name="Ma J."/>
        </authorList>
    </citation>
    <scope>NUCLEOTIDE SEQUENCE [LARGE SCALE GENOMIC DNA]</scope>
    <source>
        <strain evidence="7">CCUG 62974</strain>
    </source>
</reference>
<feature type="domain" description="ABC transporter type 1 GsiC-like N-terminal" evidence="5">
    <location>
        <begin position="8"/>
        <end position="104"/>
    </location>
</feature>
<evidence type="ECO:0000256" key="1">
    <source>
        <dbReference type="ARBA" id="ARBA00004651"/>
    </source>
</evidence>
<proteinExistence type="predicted"/>
<dbReference type="PANTHER" id="PTHR43163:SF6">
    <property type="entry name" value="DIPEPTIDE TRANSPORT SYSTEM PERMEASE PROTEIN DPPB-RELATED"/>
    <property type="match status" value="1"/>
</dbReference>
<evidence type="ECO:0000256" key="3">
    <source>
        <dbReference type="ARBA" id="ARBA00022475"/>
    </source>
</evidence>
<dbReference type="InterPro" id="IPR045621">
    <property type="entry name" value="BPD_transp_1_N"/>
</dbReference>
<keyword evidence="7" id="KW-1185">Reference proteome</keyword>
<evidence type="ECO:0000313" key="6">
    <source>
        <dbReference type="EMBL" id="MFD0891084.1"/>
    </source>
</evidence>
<dbReference type="Proteomes" id="UP001597024">
    <property type="component" value="Unassembled WGS sequence"/>
</dbReference>
<keyword evidence="4" id="KW-0812">Transmembrane</keyword>
<comment type="subcellular location">
    <subcellularLocation>
        <location evidence="1">Cell membrane</location>
        <topology evidence="1">Multi-pass membrane protein</topology>
    </subcellularLocation>
</comment>
<feature type="transmembrane region" description="Helical" evidence="4">
    <location>
        <begin position="137"/>
        <end position="168"/>
    </location>
</feature>
<gene>
    <name evidence="6" type="ORF">ACFQ08_41600</name>
</gene>
<feature type="transmembrane region" description="Helical" evidence="4">
    <location>
        <begin position="103"/>
        <end position="125"/>
    </location>
</feature>
<dbReference type="Pfam" id="PF19300">
    <property type="entry name" value="BPD_transp_1_N"/>
    <property type="match status" value="1"/>
</dbReference>
<dbReference type="PANTHER" id="PTHR43163">
    <property type="entry name" value="DIPEPTIDE TRANSPORT SYSTEM PERMEASE PROTEIN DPPB-RELATED"/>
    <property type="match status" value="1"/>
</dbReference>
<dbReference type="EMBL" id="JBHTHX010002904">
    <property type="protein sequence ID" value="MFD0891084.1"/>
    <property type="molecule type" value="Genomic_DNA"/>
</dbReference>
<keyword evidence="2" id="KW-0813">Transport</keyword>
<keyword evidence="4" id="KW-1133">Transmembrane helix</keyword>
<evidence type="ECO:0000259" key="5">
    <source>
        <dbReference type="Pfam" id="PF19300"/>
    </source>
</evidence>
<feature type="non-terminal residue" evidence="6">
    <location>
        <position position="169"/>
    </location>
</feature>
<sequence>MHVLTWAARRIGVLAALLAGLLVMSFLLLHLVPGDPAIRVAGLNATPEQVVEVRRRLGLDQPLHRQFLDYAAHVFRLDFGRSFRTGEPVTEVIGSRLGVTLRLASAGIAVTMAAGLVTGLVMGALTREGRRRRTETAFALGTSLVGAVPEYVTGALLALVFAVVLGWLP</sequence>
<keyword evidence="4" id="KW-0472">Membrane</keyword>